<organism evidence="3 4">
    <name type="scientific">candidate division WWE3 bacterium CG_4_9_14_0_2_um_filter_48_10</name>
    <dbReference type="NCBI Taxonomy" id="1975078"/>
    <lineage>
        <taxon>Bacteria</taxon>
        <taxon>Katanobacteria</taxon>
    </lineage>
</organism>
<reference evidence="4" key="1">
    <citation type="submission" date="2017-09" db="EMBL/GenBank/DDBJ databases">
        <title>Depth-based differentiation of microbial function through sediment-hosted aquifers and enrichment of novel symbionts in the deep terrestrial subsurface.</title>
        <authorList>
            <person name="Probst A.J."/>
            <person name="Ladd B."/>
            <person name="Jarett J.K."/>
            <person name="Geller-Mcgrath D.E."/>
            <person name="Sieber C.M.K."/>
            <person name="Emerson J.B."/>
            <person name="Anantharaman K."/>
            <person name="Thomas B.C."/>
            <person name="Malmstrom R."/>
            <person name="Stieglmeier M."/>
            <person name="Klingl A."/>
            <person name="Woyke T."/>
            <person name="Ryan C.M."/>
            <person name="Banfield J.F."/>
        </authorList>
    </citation>
    <scope>NUCLEOTIDE SEQUENCE [LARGE SCALE GENOMIC DNA]</scope>
</reference>
<feature type="domain" description="Pseudouridine synthase RsuA/RluA-like" evidence="2">
    <location>
        <begin position="11"/>
        <end position="204"/>
    </location>
</feature>
<dbReference type="CDD" id="cd02869">
    <property type="entry name" value="PseudoU_synth_RluA_like"/>
    <property type="match status" value="1"/>
</dbReference>
<dbReference type="GO" id="GO:0000455">
    <property type="term" value="P:enzyme-directed rRNA pseudouridine synthesis"/>
    <property type="evidence" value="ECO:0007669"/>
    <property type="project" value="TreeGrafter"/>
</dbReference>
<protein>
    <recommendedName>
        <fullName evidence="2">Pseudouridine synthase RsuA/RluA-like domain-containing protein</fullName>
    </recommendedName>
</protein>
<dbReference type="SUPFAM" id="SSF55120">
    <property type="entry name" value="Pseudouridine synthase"/>
    <property type="match status" value="1"/>
</dbReference>
<dbReference type="PANTHER" id="PTHR21600">
    <property type="entry name" value="MITOCHONDRIAL RNA PSEUDOURIDINE SYNTHASE"/>
    <property type="match status" value="1"/>
</dbReference>
<dbReference type="GO" id="GO:0140098">
    <property type="term" value="F:catalytic activity, acting on RNA"/>
    <property type="evidence" value="ECO:0007669"/>
    <property type="project" value="UniProtKB-ARBA"/>
</dbReference>
<comment type="similarity">
    <text evidence="1">Belongs to the pseudouridine synthase RluA family.</text>
</comment>
<dbReference type="EMBL" id="PFSK01000048">
    <property type="protein sequence ID" value="PJC21830.1"/>
    <property type="molecule type" value="Genomic_DNA"/>
</dbReference>
<evidence type="ECO:0000313" key="3">
    <source>
        <dbReference type="EMBL" id="PJC21830.1"/>
    </source>
</evidence>
<dbReference type="Proteomes" id="UP000228781">
    <property type="component" value="Unassembled WGS sequence"/>
</dbReference>
<dbReference type="Pfam" id="PF00849">
    <property type="entry name" value="PseudoU_synth_2"/>
    <property type="match status" value="1"/>
</dbReference>
<dbReference type="InterPro" id="IPR006145">
    <property type="entry name" value="PsdUridine_synth_RsuA/RluA"/>
</dbReference>
<gene>
    <name evidence="3" type="ORF">CO059_03120</name>
</gene>
<evidence type="ECO:0000313" key="4">
    <source>
        <dbReference type="Proteomes" id="UP000228781"/>
    </source>
</evidence>
<dbReference type="InterPro" id="IPR050188">
    <property type="entry name" value="RluA_PseudoU_synthase"/>
</dbReference>
<dbReference type="AlphaFoldDB" id="A0A2M8EHU3"/>
<proteinExistence type="inferred from homology"/>
<evidence type="ECO:0000259" key="2">
    <source>
        <dbReference type="Pfam" id="PF00849"/>
    </source>
</evidence>
<feature type="non-terminal residue" evidence="3">
    <location>
        <position position="220"/>
    </location>
</feature>
<dbReference type="GO" id="GO:0003723">
    <property type="term" value="F:RNA binding"/>
    <property type="evidence" value="ECO:0007669"/>
    <property type="project" value="InterPro"/>
</dbReference>
<dbReference type="Gene3D" id="3.30.2350.10">
    <property type="entry name" value="Pseudouridine synthase"/>
    <property type="match status" value="1"/>
</dbReference>
<dbReference type="GO" id="GO:0009982">
    <property type="term" value="F:pseudouridine synthase activity"/>
    <property type="evidence" value="ECO:0007669"/>
    <property type="project" value="InterPro"/>
</dbReference>
<comment type="caution">
    <text evidence="3">The sequence shown here is derived from an EMBL/GenBank/DDBJ whole genome shotgun (WGS) entry which is preliminary data.</text>
</comment>
<dbReference type="PANTHER" id="PTHR21600:SF44">
    <property type="entry name" value="RIBOSOMAL LARGE SUBUNIT PSEUDOURIDINE SYNTHASE D"/>
    <property type="match status" value="1"/>
</dbReference>
<name>A0A2M8EHU3_UNCKA</name>
<dbReference type="InterPro" id="IPR020103">
    <property type="entry name" value="PsdUridine_synth_cat_dom_sf"/>
</dbReference>
<sequence length="220" mass="24569">MQIIFEDDSILVVSKPTGQIVNRAETTRGEVTLQDELEKYLGIKRWAAPHPSFARKLASDARVLHQACLPARQDFEGRAGIVHRLDKDTSGVLAVAKTPEAFANLQAQFKERKVAKEYLALVHGEIKEKDGSASLTIKGKIEAPIARNPKDRMRFAVVPGGRKAVTEYEVVRSQESVANGEEFSYLRVKPLTGRTHQIRVHLKHIGHPVVSDSLYLSRKQ</sequence>
<accession>A0A2M8EHU3</accession>
<evidence type="ECO:0000256" key="1">
    <source>
        <dbReference type="ARBA" id="ARBA00010876"/>
    </source>
</evidence>